<evidence type="ECO:0000313" key="3">
    <source>
        <dbReference type="Proteomes" id="UP001162480"/>
    </source>
</evidence>
<gene>
    <name evidence="2" type="ORF">OCTVUL_1B028045</name>
</gene>
<keyword evidence="1" id="KW-0812">Transmembrane</keyword>
<name>A0AA36F0W9_OCTVU</name>
<proteinExistence type="predicted"/>
<sequence length="84" mass="9516">MLENVRPMLLCTMEYWIILLIYIIAMFLLISGWQYYGTRLDRSTSSISCSSLQSNVPRLVPSSPSKPIITSAPDLCAKLNVYEV</sequence>
<reference evidence="2" key="1">
    <citation type="submission" date="2023-08" db="EMBL/GenBank/DDBJ databases">
        <authorList>
            <person name="Alioto T."/>
            <person name="Alioto T."/>
            <person name="Gomez Garrido J."/>
        </authorList>
    </citation>
    <scope>NUCLEOTIDE SEQUENCE</scope>
</reference>
<accession>A0AA36F0W9</accession>
<keyword evidence="1" id="KW-1133">Transmembrane helix</keyword>
<dbReference type="EMBL" id="OX597817">
    <property type="protein sequence ID" value="CAI9721521.1"/>
    <property type="molecule type" value="Genomic_DNA"/>
</dbReference>
<evidence type="ECO:0000256" key="1">
    <source>
        <dbReference type="SAM" id="Phobius"/>
    </source>
</evidence>
<protein>
    <submittedName>
        <fullName evidence="2">Uncharacterized protein</fullName>
    </submittedName>
</protein>
<evidence type="ECO:0000313" key="2">
    <source>
        <dbReference type="EMBL" id="CAI9721521.1"/>
    </source>
</evidence>
<feature type="transmembrane region" description="Helical" evidence="1">
    <location>
        <begin position="15"/>
        <end position="36"/>
    </location>
</feature>
<dbReference type="AlphaFoldDB" id="A0AA36F0W9"/>
<organism evidence="2 3">
    <name type="scientific">Octopus vulgaris</name>
    <name type="common">Common octopus</name>
    <dbReference type="NCBI Taxonomy" id="6645"/>
    <lineage>
        <taxon>Eukaryota</taxon>
        <taxon>Metazoa</taxon>
        <taxon>Spiralia</taxon>
        <taxon>Lophotrochozoa</taxon>
        <taxon>Mollusca</taxon>
        <taxon>Cephalopoda</taxon>
        <taxon>Coleoidea</taxon>
        <taxon>Octopodiformes</taxon>
        <taxon>Octopoda</taxon>
        <taxon>Incirrata</taxon>
        <taxon>Octopodidae</taxon>
        <taxon>Octopus</taxon>
    </lineage>
</organism>
<keyword evidence="1" id="KW-0472">Membrane</keyword>
<dbReference type="Proteomes" id="UP001162480">
    <property type="component" value="Chromosome 4"/>
</dbReference>
<keyword evidence="3" id="KW-1185">Reference proteome</keyword>